<dbReference type="Pfam" id="PF00069">
    <property type="entry name" value="Pkinase"/>
    <property type="match status" value="1"/>
</dbReference>
<feature type="domain" description="Protein kinase" evidence="1">
    <location>
        <begin position="3"/>
        <end position="249"/>
    </location>
</feature>
<evidence type="ECO:0000259" key="1">
    <source>
        <dbReference type="PROSITE" id="PS50011"/>
    </source>
</evidence>
<comment type="caution">
    <text evidence="2">The sequence shown here is derived from an EMBL/GenBank/DDBJ whole genome shotgun (WGS) entry which is preliminary data.</text>
</comment>
<dbReference type="InterPro" id="IPR044591">
    <property type="entry name" value="RUK"/>
</dbReference>
<proteinExistence type="predicted"/>
<dbReference type="PANTHER" id="PTHR46562:SF1">
    <property type="entry name" value="SERINE_THREONINE-PROTEIN KINASE ULK4"/>
    <property type="match status" value="1"/>
</dbReference>
<dbReference type="GO" id="GO:0008017">
    <property type="term" value="F:microtubule binding"/>
    <property type="evidence" value="ECO:0007669"/>
    <property type="project" value="InterPro"/>
</dbReference>
<dbReference type="InterPro" id="IPR011989">
    <property type="entry name" value="ARM-like"/>
</dbReference>
<evidence type="ECO:0000313" key="2">
    <source>
        <dbReference type="EMBL" id="OMJ89302.1"/>
    </source>
</evidence>
<dbReference type="AlphaFoldDB" id="A0A1R2CJU7"/>
<dbReference type="InterPro" id="IPR000719">
    <property type="entry name" value="Prot_kinase_dom"/>
</dbReference>
<dbReference type="EMBL" id="MPUH01000129">
    <property type="protein sequence ID" value="OMJ89302.1"/>
    <property type="molecule type" value="Genomic_DNA"/>
</dbReference>
<dbReference type="SUPFAM" id="SSF48371">
    <property type="entry name" value="ARM repeat"/>
    <property type="match status" value="1"/>
</dbReference>
<organism evidence="2 3">
    <name type="scientific">Stentor coeruleus</name>
    <dbReference type="NCBI Taxonomy" id="5963"/>
    <lineage>
        <taxon>Eukaryota</taxon>
        <taxon>Sar</taxon>
        <taxon>Alveolata</taxon>
        <taxon>Ciliophora</taxon>
        <taxon>Postciliodesmatophora</taxon>
        <taxon>Heterotrichea</taxon>
        <taxon>Heterotrichida</taxon>
        <taxon>Stentoridae</taxon>
        <taxon>Stentor</taxon>
    </lineage>
</organism>
<dbReference type="Proteomes" id="UP000187209">
    <property type="component" value="Unassembled WGS sequence"/>
</dbReference>
<dbReference type="PROSITE" id="PS00108">
    <property type="entry name" value="PROTEIN_KINASE_ST"/>
    <property type="match status" value="1"/>
</dbReference>
<protein>
    <recommendedName>
        <fullName evidence="1">Protein kinase domain-containing protein</fullName>
    </recommendedName>
</protein>
<dbReference type="InterPro" id="IPR056981">
    <property type="entry name" value="HEAT_ULK4_RUNKEL"/>
</dbReference>
<sequence length="1104" mass="126231">MNNYHICEIGRSKNSVVYKGRLKKTIEYLAIKSCEKTHKLKVMNEVRILQNLDQENIVKYHAWHKTRNHLWLVLEYCPGGDILTLIDQDKSLPEKVIKDFGLNIMDGLYYLHSKGIIYADLKPSNILFNEYGVLKLCDFGLAQLISDSQSEENKKGTPYYMAPELFEEGGVYSYYSDLWSFGCVLYELYVGTPPFISSTFKDLKEQILNAETPSIPNASGNFNDLIAGLLQKDPSKRMGWEEFLWHEFWEGKRMHQQVKLPRHETYENYLKARGVQQRTSDRSRENRKYEARDSIRASLNGKEDFVLKSRDQVLNLGENWDIDDHAEEVKIVHQRSNSATLQTPVVKNTFKPQPVEQLIIHNTDINVKPIICSHENLLNCFDHDMSKWTAENISEHVNSPELENHLSDVYSVLNTSVPISKKLSYLAYIESLIQDFPLANKLVNSAFVQLFLKIMINNTKSNEISEADRKQKLSSQIRARICSIFGQMIRHATMIDSDLPASNVVEAFMDIISEENRSLQATDNLLKKKALAALGEYLFYAATQMDEEEYDDAWQIDPKMSDFLTGEILDSKDEQCKLLAVRTIENITAQSKNGGTIFASTQMAIALARTFSDCVCEELKFSSIAALSHIVRLCPKVFKDFSTCLTMKVFYQYLKDADERTQQALITILCYALQYREGVEINFNVLSNLMESPGIVIRGKCLLCFMFLLKNNANYLGDMAKSKFFMQVDRLLKDSYKYVQCCLHHFLDTLTDRVMQAVRMAVEGSYGLFNVLPAIFNSSCGRLKLPVPNFIKCISSLLLKDVPDSNQVILEILESMASKSKQFKAFSDIIIISLLPNLLETLNRNIDTRFRCLKIFTDFMISFLFDEEIYDLMNTTKYTTKMMNELIAKRLLPLYPELLKDTEPVPLICIKLLSCILERCQEYVAIVKSHGLVGHFLAHFKAADQKLSMHLLEIVKKFVSSGELTIDELLEYNIVEQLNSVIKYVVDQDWCVEITLDILYNLLVSLSSKYRDKINPAIYPLSGNLVVCTKLLQSEDESVAENSMHCLMLILQLFGGYLTQNSNREQKDALLQIVTYNNSGLQKVCIKILKGLVDSSNAPGSFDG</sequence>
<reference evidence="2 3" key="1">
    <citation type="submission" date="2016-11" db="EMBL/GenBank/DDBJ databases">
        <title>The macronuclear genome of Stentor coeruleus: a giant cell with tiny introns.</title>
        <authorList>
            <person name="Slabodnick M."/>
            <person name="Ruby J.G."/>
            <person name="Reiff S.B."/>
            <person name="Swart E.C."/>
            <person name="Gosai S."/>
            <person name="Prabakaran S."/>
            <person name="Witkowska E."/>
            <person name="Larue G.E."/>
            <person name="Fisher S."/>
            <person name="Freeman R.M."/>
            <person name="Gunawardena J."/>
            <person name="Chu W."/>
            <person name="Stover N.A."/>
            <person name="Gregory B.D."/>
            <person name="Nowacki M."/>
            <person name="Derisi J."/>
            <person name="Roy S.W."/>
            <person name="Marshall W.F."/>
            <person name="Sood P."/>
        </authorList>
    </citation>
    <scope>NUCLEOTIDE SEQUENCE [LARGE SCALE GENOMIC DNA]</scope>
    <source>
        <strain evidence="2">WM001</strain>
    </source>
</reference>
<dbReference type="InterPro" id="IPR008271">
    <property type="entry name" value="Ser/Thr_kinase_AS"/>
</dbReference>
<keyword evidence="3" id="KW-1185">Reference proteome</keyword>
<dbReference type="OrthoDB" id="266718at2759"/>
<dbReference type="GO" id="GO:0004672">
    <property type="term" value="F:protein kinase activity"/>
    <property type="evidence" value="ECO:0007669"/>
    <property type="project" value="InterPro"/>
</dbReference>
<dbReference type="Pfam" id="PF23606">
    <property type="entry name" value="HEAT_ULK4"/>
    <property type="match status" value="1"/>
</dbReference>
<dbReference type="PANTHER" id="PTHR46562">
    <property type="entry name" value="SERINE/THREONINE-KINASE ULK4-LIKE PROTEIN-RELATED"/>
    <property type="match status" value="1"/>
</dbReference>
<dbReference type="Gene3D" id="1.25.10.10">
    <property type="entry name" value="Leucine-rich Repeat Variant"/>
    <property type="match status" value="2"/>
</dbReference>
<dbReference type="PROSITE" id="PS50011">
    <property type="entry name" value="PROTEIN_KINASE_DOM"/>
    <property type="match status" value="1"/>
</dbReference>
<dbReference type="Gene3D" id="1.10.510.10">
    <property type="entry name" value="Transferase(Phosphotransferase) domain 1"/>
    <property type="match status" value="1"/>
</dbReference>
<evidence type="ECO:0000313" key="3">
    <source>
        <dbReference type="Proteomes" id="UP000187209"/>
    </source>
</evidence>
<dbReference type="SMART" id="SM00220">
    <property type="entry name" value="S_TKc"/>
    <property type="match status" value="1"/>
</dbReference>
<dbReference type="GO" id="GO:0005524">
    <property type="term" value="F:ATP binding"/>
    <property type="evidence" value="ECO:0007669"/>
    <property type="project" value="InterPro"/>
</dbReference>
<name>A0A1R2CJU7_9CILI</name>
<dbReference type="InterPro" id="IPR011009">
    <property type="entry name" value="Kinase-like_dom_sf"/>
</dbReference>
<dbReference type="SUPFAM" id="SSF56112">
    <property type="entry name" value="Protein kinase-like (PK-like)"/>
    <property type="match status" value="1"/>
</dbReference>
<dbReference type="InterPro" id="IPR016024">
    <property type="entry name" value="ARM-type_fold"/>
</dbReference>
<accession>A0A1R2CJU7</accession>
<gene>
    <name evidence="2" type="ORF">SteCoe_8600</name>
</gene>